<feature type="signal peptide" evidence="1">
    <location>
        <begin position="1"/>
        <end position="25"/>
    </location>
</feature>
<keyword evidence="1" id="KW-0732">Signal</keyword>
<dbReference type="OrthoDB" id="4334193at2759"/>
<keyword evidence="3" id="KW-1185">Reference proteome</keyword>
<reference evidence="2" key="1">
    <citation type="submission" date="2018-04" db="EMBL/GenBank/DDBJ databases">
        <title>Whole genome sequencing of Hypsizygus marmoreus.</title>
        <authorList>
            <person name="Choi I.-G."/>
            <person name="Min B."/>
            <person name="Kim J.-G."/>
            <person name="Kim S."/>
            <person name="Oh Y.-L."/>
            <person name="Kong W.-S."/>
            <person name="Park H."/>
            <person name="Jeong J."/>
            <person name="Song E.-S."/>
        </authorList>
    </citation>
    <scope>NUCLEOTIDE SEQUENCE [LARGE SCALE GENOMIC DNA]</scope>
    <source>
        <strain evidence="2">51987-8</strain>
    </source>
</reference>
<proteinExistence type="predicted"/>
<dbReference type="SUPFAM" id="SSF53187">
    <property type="entry name" value="Zn-dependent exopeptidases"/>
    <property type="match status" value="1"/>
</dbReference>
<dbReference type="EMBL" id="LUEZ02000012">
    <property type="protein sequence ID" value="RDB28329.1"/>
    <property type="molecule type" value="Genomic_DNA"/>
</dbReference>
<comment type="caution">
    <text evidence="2">The sequence shown here is derived from an EMBL/GenBank/DDBJ whole genome shotgun (WGS) entry which is preliminary data.</text>
</comment>
<evidence type="ECO:0000313" key="2">
    <source>
        <dbReference type="EMBL" id="RDB28329.1"/>
    </source>
</evidence>
<evidence type="ECO:0000256" key="1">
    <source>
        <dbReference type="SAM" id="SignalP"/>
    </source>
</evidence>
<dbReference type="InParanoid" id="A0A369K140"/>
<dbReference type="Proteomes" id="UP000076154">
    <property type="component" value="Unassembled WGS sequence"/>
</dbReference>
<evidence type="ECO:0000313" key="3">
    <source>
        <dbReference type="Proteomes" id="UP000076154"/>
    </source>
</evidence>
<dbReference type="STRING" id="39966.A0A369K140"/>
<accession>A0A369K140</accession>
<sequence length="517" mass="56002">MFHAFSVLPISILLLVLTLTPLGCAAGRLSQVQEQRLFDRLYQTNLRGPRWTGNDNQNTLTDLVASSMRLAGLEVETLNYTLNRWDPRWWSLTLTLMNGTSIGMPMTGYWPHSGNSGLGGVTAPLHDAGTFGLKADGTGDPSTLDLEGIPPAGAVVFFDNPSPTRNYSEPGYRLLGTSRGIDTSEIPELGNLTNPHWQSAKTLNFTALHALGVRAIISSWTHTSPANAALQFLPNDAPPGKNGVWEVPGVYVSEETGRIVRGLVGRREVESATVVLDAPSVPGARSATVVGRLRGTKGEGEGSVLLYTHSDGPSIIEENGPILLLTIAEYFAVHRPAINLDFVITTGHMSGGRLSETRWMDERPALLKEARAAVVCEHFGAREWKDQVLGEDGELVYGPTGRMEPMWTMGNDSAASALLHQLYLEAFEGTPEDVRMALLAPQTVGGVRSKWYGAGGSSVLGRSNLPTIGIIPQPDYLWTAQVDGGWSKLDLKMVVVQINTVLRLIESLDRSFLKGEL</sequence>
<dbReference type="Gene3D" id="3.50.30.30">
    <property type="match status" value="1"/>
</dbReference>
<organism evidence="2 3">
    <name type="scientific">Hypsizygus marmoreus</name>
    <name type="common">White beech mushroom</name>
    <name type="synonym">Agaricus marmoreus</name>
    <dbReference type="NCBI Taxonomy" id="39966"/>
    <lineage>
        <taxon>Eukaryota</taxon>
        <taxon>Fungi</taxon>
        <taxon>Dikarya</taxon>
        <taxon>Basidiomycota</taxon>
        <taxon>Agaricomycotina</taxon>
        <taxon>Agaricomycetes</taxon>
        <taxon>Agaricomycetidae</taxon>
        <taxon>Agaricales</taxon>
        <taxon>Tricholomatineae</taxon>
        <taxon>Lyophyllaceae</taxon>
        <taxon>Hypsizygus</taxon>
    </lineage>
</organism>
<name>A0A369K140_HYPMA</name>
<dbReference type="AlphaFoldDB" id="A0A369K140"/>
<dbReference type="Gene3D" id="3.40.630.10">
    <property type="entry name" value="Zn peptidases"/>
    <property type="match status" value="1"/>
</dbReference>
<feature type="chain" id="PRO_5016722533" description="Peptidase M28 domain-containing protein" evidence="1">
    <location>
        <begin position="26"/>
        <end position="517"/>
    </location>
</feature>
<gene>
    <name evidence="2" type="ORF">Hypma_001521</name>
</gene>
<evidence type="ECO:0008006" key="4">
    <source>
        <dbReference type="Google" id="ProtNLM"/>
    </source>
</evidence>
<protein>
    <recommendedName>
        <fullName evidence="4">Peptidase M28 domain-containing protein</fullName>
    </recommendedName>
</protein>